<dbReference type="Pfam" id="PF06200">
    <property type="entry name" value="tify"/>
    <property type="match status" value="1"/>
</dbReference>
<dbReference type="SMART" id="SM00979">
    <property type="entry name" value="TIFY"/>
    <property type="match status" value="1"/>
</dbReference>
<comment type="subcellular location">
    <subcellularLocation>
        <location evidence="2">Nucleus</location>
    </subcellularLocation>
</comment>
<comment type="function">
    <text evidence="2">Repressor of jasmonate responses.</text>
</comment>
<dbReference type="PANTHER" id="PTHR33077:SF140">
    <property type="entry name" value="PROTEIN TIFY 10B"/>
    <property type="match status" value="1"/>
</dbReference>
<gene>
    <name evidence="4" type="ORF">OLEA9_A093531</name>
</gene>
<dbReference type="OrthoDB" id="1937734at2759"/>
<dbReference type="InterPro" id="IPR040390">
    <property type="entry name" value="TIFY/JAZ"/>
</dbReference>
<dbReference type="InterPro" id="IPR018467">
    <property type="entry name" value="CCT_CS"/>
</dbReference>
<dbReference type="EMBL" id="CACTIH010009060">
    <property type="protein sequence ID" value="CAA3021894.1"/>
    <property type="molecule type" value="Genomic_DNA"/>
</dbReference>
<protein>
    <recommendedName>
        <fullName evidence="2">Protein TIFY</fullName>
    </recommendedName>
    <alternativeName>
        <fullName evidence="2">Jasmonate ZIM domain-containing protein</fullName>
    </alternativeName>
</protein>
<dbReference type="Proteomes" id="UP000594638">
    <property type="component" value="Unassembled WGS sequence"/>
</dbReference>
<dbReference type="Pfam" id="PF09425">
    <property type="entry name" value="Jas_motif"/>
    <property type="match status" value="1"/>
</dbReference>
<dbReference type="AlphaFoldDB" id="A0A8S0UVI7"/>
<evidence type="ECO:0000256" key="2">
    <source>
        <dbReference type="RuleBase" id="RU369065"/>
    </source>
</evidence>
<dbReference type="GO" id="GO:2000022">
    <property type="term" value="P:regulation of jasmonic acid mediated signaling pathway"/>
    <property type="evidence" value="ECO:0007669"/>
    <property type="project" value="UniProtKB-UniRule"/>
</dbReference>
<dbReference type="GO" id="GO:0009611">
    <property type="term" value="P:response to wounding"/>
    <property type="evidence" value="ECO:0007669"/>
    <property type="project" value="UniProtKB-UniRule"/>
</dbReference>
<evidence type="ECO:0000256" key="1">
    <source>
        <dbReference type="ARBA" id="ARBA00008614"/>
    </source>
</evidence>
<comment type="similarity">
    <text evidence="1 2">Belongs to the TIFY/JAZ family.</text>
</comment>
<keyword evidence="2" id="KW-0539">Nucleus</keyword>
<dbReference type="GO" id="GO:0031347">
    <property type="term" value="P:regulation of defense response"/>
    <property type="evidence" value="ECO:0007669"/>
    <property type="project" value="UniProtKB-UniRule"/>
</dbReference>
<organism evidence="4 5">
    <name type="scientific">Olea europaea subsp. europaea</name>
    <dbReference type="NCBI Taxonomy" id="158383"/>
    <lineage>
        <taxon>Eukaryota</taxon>
        <taxon>Viridiplantae</taxon>
        <taxon>Streptophyta</taxon>
        <taxon>Embryophyta</taxon>
        <taxon>Tracheophyta</taxon>
        <taxon>Spermatophyta</taxon>
        <taxon>Magnoliopsida</taxon>
        <taxon>eudicotyledons</taxon>
        <taxon>Gunneridae</taxon>
        <taxon>Pentapetalae</taxon>
        <taxon>asterids</taxon>
        <taxon>lamiids</taxon>
        <taxon>Lamiales</taxon>
        <taxon>Oleaceae</taxon>
        <taxon>Oleeae</taxon>
        <taxon>Olea</taxon>
    </lineage>
</organism>
<dbReference type="Gramene" id="OE9A093531T1">
    <property type="protein sequence ID" value="OE9A093531C1"/>
    <property type="gene ID" value="OE9A093531"/>
</dbReference>
<evidence type="ECO:0000313" key="5">
    <source>
        <dbReference type="Proteomes" id="UP000594638"/>
    </source>
</evidence>
<keyword evidence="5" id="KW-1185">Reference proteome</keyword>
<comment type="caution">
    <text evidence="4">The sequence shown here is derived from an EMBL/GenBank/DDBJ whole genome shotgun (WGS) entry which is preliminary data.</text>
</comment>
<dbReference type="InterPro" id="IPR010399">
    <property type="entry name" value="Tify_dom"/>
</dbReference>
<dbReference type="PANTHER" id="PTHR33077">
    <property type="entry name" value="PROTEIN TIFY 4A-RELATED-RELATED"/>
    <property type="match status" value="1"/>
</dbReference>
<sequence length="231" mass="24956">MGSSEIMDSGKFSGQRSNFSQTCSLLSQYLKEKGSFGDLTLGLTQNFEPKGAPTATETMNLFPVIGNSETPTHEKLNMSIIPQKKTDLSGTKSEPETAQMTIFYCGQVMVFEDFPAEKAKEIMLLASKSSSQNHSTTAAAAALAPPSMVQSPAESATNIPVATPVSTFVHNPPQPSLASDLPIARKNSLARFLEKRKDRITSKAPYQAMAPPKPIKTEEWLGLAPQYPTSN</sequence>
<accession>A0A8S0UVI7</accession>
<evidence type="ECO:0000313" key="4">
    <source>
        <dbReference type="EMBL" id="CAA3021894.1"/>
    </source>
</evidence>
<evidence type="ECO:0000259" key="3">
    <source>
        <dbReference type="PROSITE" id="PS51320"/>
    </source>
</evidence>
<feature type="domain" description="Tify" evidence="3">
    <location>
        <begin position="93"/>
        <end position="128"/>
    </location>
</feature>
<reference evidence="4 5" key="1">
    <citation type="submission" date="2019-12" db="EMBL/GenBank/DDBJ databases">
        <authorList>
            <person name="Alioto T."/>
            <person name="Alioto T."/>
            <person name="Gomez Garrido J."/>
        </authorList>
    </citation>
    <scope>NUCLEOTIDE SEQUENCE [LARGE SCALE GENOMIC DNA]</scope>
</reference>
<name>A0A8S0UVI7_OLEEU</name>
<dbReference type="GO" id="GO:0005634">
    <property type="term" value="C:nucleus"/>
    <property type="evidence" value="ECO:0007669"/>
    <property type="project" value="UniProtKB-SubCell"/>
</dbReference>
<comment type="domain">
    <text evidence="2">The jas domain is required for interaction with COI1.</text>
</comment>
<dbReference type="PROSITE" id="PS51320">
    <property type="entry name" value="TIFY"/>
    <property type="match status" value="1"/>
</dbReference>
<keyword evidence="2" id="KW-1184">Jasmonic acid signaling pathway</keyword>
<dbReference type="Gramene" id="OE9A093531T2">
    <property type="protein sequence ID" value="OE9A093531C2"/>
    <property type="gene ID" value="OE9A093531"/>
</dbReference>
<proteinExistence type="inferred from homology"/>